<dbReference type="HOGENOM" id="CLU_043579_1_0_1"/>
<gene>
    <name evidence="8" type="ORF">PV04_06349</name>
</gene>
<dbReference type="PROSITE" id="PS00636">
    <property type="entry name" value="DNAJ_1"/>
    <property type="match status" value="1"/>
</dbReference>
<sequence length="352" mass="38712">MSATASGSDARANGSADSRGHNQGNQDRKYTPQQKAEVLRIRKCNPTAFYEILAIEKTASDGEIKKAYRKISLLTHPDKNGHDGADEAFKMVSRAFQILSDPDKKSRYDQFGGDPDNRFSSSGAASAGASPFSGFARSPGRGPVYEDEISPEELFNRFFGGGMGPGFQFGGGGGGFGGPQFVFNMGGGPGFTVHRMGGNRPRARPRDGSETGPSGFSALTQLLPLLLLFVLPLLSSFFTGSTDSGPHVRYDSPVPPHTMHRVTPRYKIDYFLNPAEVDGYTSRQFSSLDQRAEVDYVSTLKYQCETEVQRQRHEINEATGFFFTDENRLQRARNMAMPGCRRLDELKVGRQY</sequence>
<evidence type="ECO:0000313" key="9">
    <source>
        <dbReference type="Proteomes" id="UP000054266"/>
    </source>
</evidence>
<evidence type="ECO:0000256" key="2">
    <source>
        <dbReference type="ARBA" id="ARBA00022692"/>
    </source>
</evidence>
<dbReference type="Pfam" id="PF09320">
    <property type="entry name" value="DUF1977"/>
    <property type="match status" value="1"/>
</dbReference>
<dbReference type="STRING" id="5601.A0A0D2G4Y8"/>
<dbReference type="CDD" id="cd06257">
    <property type="entry name" value="DnaJ"/>
    <property type="match status" value="1"/>
</dbReference>
<evidence type="ECO:0000256" key="5">
    <source>
        <dbReference type="ARBA" id="ARBA00023136"/>
    </source>
</evidence>
<protein>
    <recommendedName>
        <fullName evidence="7">J domain-containing protein</fullName>
    </recommendedName>
</protein>
<feature type="domain" description="J" evidence="7">
    <location>
        <begin position="48"/>
        <end position="112"/>
    </location>
</feature>
<dbReference type="Gene3D" id="1.10.287.110">
    <property type="entry name" value="DnaJ domain"/>
    <property type="match status" value="1"/>
</dbReference>
<feature type="region of interest" description="Disordered" evidence="6">
    <location>
        <begin position="1"/>
        <end position="36"/>
    </location>
</feature>
<dbReference type="PANTHER" id="PTHR43908:SF3">
    <property type="entry name" value="AT29763P-RELATED"/>
    <property type="match status" value="1"/>
</dbReference>
<evidence type="ECO:0000313" key="8">
    <source>
        <dbReference type="EMBL" id="KIW67074.1"/>
    </source>
</evidence>
<dbReference type="Pfam" id="PF00226">
    <property type="entry name" value="DnaJ"/>
    <property type="match status" value="1"/>
</dbReference>
<feature type="region of interest" description="Disordered" evidence="6">
    <location>
        <begin position="111"/>
        <end position="143"/>
    </location>
</feature>
<dbReference type="PANTHER" id="PTHR43908">
    <property type="entry name" value="AT29763P-RELATED"/>
    <property type="match status" value="1"/>
</dbReference>
<dbReference type="GO" id="GO:0071218">
    <property type="term" value="P:cellular response to misfolded protein"/>
    <property type="evidence" value="ECO:0007669"/>
    <property type="project" value="TreeGrafter"/>
</dbReference>
<feature type="compositionally biased region" description="Low complexity" evidence="6">
    <location>
        <begin position="119"/>
        <end position="136"/>
    </location>
</feature>
<evidence type="ECO:0000256" key="6">
    <source>
        <dbReference type="SAM" id="MobiDB-lite"/>
    </source>
</evidence>
<comment type="subcellular location">
    <subcellularLocation>
        <location evidence="1">Endoplasmic reticulum membrane</location>
        <topology evidence="1">Single-pass membrane protein</topology>
    </subcellularLocation>
</comment>
<dbReference type="GO" id="GO:0005789">
    <property type="term" value="C:endoplasmic reticulum membrane"/>
    <property type="evidence" value="ECO:0007669"/>
    <property type="project" value="UniProtKB-SubCell"/>
</dbReference>
<dbReference type="Proteomes" id="UP000054266">
    <property type="component" value="Unassembled WGS sequence"/>
</dbReference>
<proteinExistence type="predicted"/>
<dbReference type="SUPFAM" id="SSF46565">
    <property type="entry name" value="Chaperone J-domain"/>
    <property type="match status" value="1"/>
</dbReference>
<keyword evidence="2" id="KW-0812">Transmembrane</keyword>
<dbReference type="InterPro" id="IPR018253">
    <property type="entry name" value="DnaJ_domain_CS"/>
</dbReference>
<keyword evidence="5" id="KW-0472">Membrane</keyword>
<dbReference type="AlphaFoldDB" id="A0A0D2G4Y8"/>
<reference evidence="8 9" key="1">
    <citation type="submission" date="2015-01" db="EMBL/GenBank/DDBJ databases">
        <title>The Genome Sequence of Capronia semiimmersa CBS27337.</title>
        <authorList>
            <consortium name="The Broad Institute Genomics Platform"/>
            <person name="Cuomo C."/>
            <person name="de Hoog S."/>
            <person name="Gorbushina A."/>
            <person name="Stielow B."/>
            <person name="Teixiera M."/>
            <person name="Abouelleil A."/>
            <person name="Chapman S.B."/>
            <person name="Priest M."/>
            <person name="Young S.K."/>
            <person name="Wortman J."/>
            <person name="Nusbaum C."/>
            <person name="Birren B."/>
        </authorList>
    </citation>
    <scope>NUCLEOTIDE SEQUENCE [LARGE SCALE GENOMIC DNA]</scope>
    <source>
        <strain evidence="8 9">CBS 27337</strain>
    </source>
</reference>
<dbReference type="PRINTS" id="PR00625">
    <property type="entry name" value="JDOMAIN"/>
</dbReference>
<dbReference type="InterPro" id="IPR001623">
    <property type="entry name" value="DnaJ_domain"/>
</dbReference>
<dbReference type="PROSITE" id="PS50076">
    <property type="entry name" value="DNAJ_2"/>
    <property type="match status" value="1"/>
</dbReference>
<organism evidence="8 9">
    <name type="scientific">Phialophora macrospora</name>
    <dbReference type="NCBI Taxonomy" id="1851006"/>
    <lineage>
        <taxon>Eukaryota</taxon>
        <taxon>Fungi</taxon>
        <taxon>Dikarya</taxon>
        <taxon>Ascomycota</taxon>
        <taxon>Pezizomycotina</taxon>
        <taxon>Eurotiomycetes</taxon>
        <taxon>Chaetothyriomycetidae</taxon>
        <taxon>Chaetothyriales</taxon>
        <taxon>Herpotrichiellaceae</taxon>
        <taxon>Phialophora</taxon>
    </lineage>
</organism>
<name>A0A0D2G4Y8_9EURO</name>
<keyword evidence="9" id="KW-1185">Reference proteome</keyword>
<dbReference type="SMART" id="SM00271">
    <property type="entry name" value="DnaJ"/>
    <property type="match status" value="1"/>
</dbReference>
<dbReference type="GO" id="GO:0030544">
    <property type="term" value="F:Hsp70 protein binding"/>
    <property type="evidence" value="ECO:0007669"/>
    <property type="project" value="TreeGrafter"/>
</dbReference>
<evidence type="ECO:0000256" key="4">
    <source>
        <dbReference type="ARBA" id="ARBA00022989"/>
    </source>
</evidence>
<dbReference type="FunFam" id="1.10.287.110:FF:000069">
    <property type="entry name" value="ER associated DnaJ chaperone"/>
    <property type="match status" value="1"/>
</dbReference>
<evidence type="ECO:0000256" key="1">
    <source>
        <dbReference type="ARBA" id="ARBA00004389"/>
    </source>
</evidence>
<evidence type="ECO:0000259" key="7">
    <source>
        <dbReference type="PROSITE" id="PS50076"/>
    </source>
</evidence>
<dbReference type="InterPro" id="IPR036869">
    <property type="entry name" value="J_dom_sf"/>
</dbReference>
<evidence type="ECO:0000256" key="3">
    <source>
        <dbReference type="ARBA" id="ARBA00022824"/>
    </source>
</evidence>
<dbReference type="InterPro" id="IPR051100">
    <property type="entry name" value="DnaJ_subfamily_B/C"/>
</dbReference>
<dbReference type="InterPro" id="IPR015399">
    <property type="entry name" value="DUF1977_DnaJ-like"/>
</dbReference>
<keyword evidence="3" id="KW-0256">Endoplasmic reticulum</keyword>
<accession>A0A0D2G4Y8</accession>
<keyword evidence="4" id="KW-1133">Transmembrane helix</keyword>
<dbReference type="EMBL" id="KN846959">
    <property type="protein sequence ID" value="KIW67074.1"/>
    <property type="molecule type" value="Genomic_DNA"/>
</dbReference>